<feature type="domain" description="Response regulatory" evidence="8">
    <location>
        <begin position="3"/>
        <end position="116"/>
    </location>
</feature>
<evidence type="ECO:0000256" key="5">
    <source>
        <dbReference type="ARBA" id="ARBA00023163"/>
    </source>
</evidence>
<dbReference type="CDD" id="cd00383">
    <property type="entry name" value="trans_reg_C"/>
    <property type="match status" value="1"/>
</dbReference>
<keyword evidence="5" id="KW-0804">Transcription</keyword>
<dbReference type="PROSITE" id="PS50110">
    <property type="entry name" value="RESPONSE_REGULATORY"/>
    <property type="match status" value="1"/>
</dbReference>
<dbReference type="InterPro" id="IPR039420">
    <property type="entry name" value="WalR-like"/>
</dbReference>
<dbReference type="OrthoDB" id="368799at2"/>
<comment type="caution">
    <text evidence="10">The sequence shown here is derived from an EMBL/GenBank/DDBJ whole genome shotgun (WGS) entry which is preliminary data.</text>
</comment>
<dbReference type="SMART" id="SM00862">
    <property type="entry name" value="Trans_reg_C"/>
    <property type="match status" value="1"/>
</dbReference>
<evidence type="ECO:0000259" key="9">
    <source>
        <dbReference type="PROSITE" id="PS51755"/>
    </source>
</evidence>
<dbReference type="SMART" id="SM00448">
    <property type="entry name" value="REC"/>
    <property type="match status" value="1"/>
</dbReference>
<evidence type="ECO:0000256" key="3">
    <source>
        <dbReference type="ARBA" id="ARBA00023015"/>
    </source>
</evidence>
<comment type="caution">
    <text evidence="6">Lacks conserved residue(s) required for the propagation of feature annotation.</text>
</comment>
<evidence type="ECO:0000313" key="10">
    <source>
        <dbReference type="EMBL" id="RFU95027.1"/>
    </source>
</evidence>
<dbReference type="GO" id="GO:0006355">
    <property type="term" value="P:regulation of DNA-templated transcription"/>
    <property type="evidence" value="ECO:0007669"/>
    <property type="project" value="InterPro"/>
</dbReference>
<dbReference type="SUPFAM" id="SSF46894">
    <property type="entry name" value="C-terminal effector domain of the bipartite response regulators"/>
    <property type="match status" value="1"/>
</dbReference>
<dbReference type="PROSITE" id="PS51755">
    <property type="entry name" value="OMPR_PHOB"/>
    <property type="match status" value="1"/>
</dbReference>
<feature type="domain" description="OmpR/PhoB-type" evidence="9">
    <location>
        <begin position="129"/>
        <end position="228"/>
    </location>
</feature>
<reference evidence="11" key="1">
    <citation type="submission" date="2018-08" db="EMBL/GenBank/DDBJ databases">
        <authorList>
            <person name="Grouzdev D.S."/>
            <person name="Krutkina M.S."/>
        </authorList>
    </citation>
    <scope>NUCLEOTIDE SEQUENCE [LARGE SCALE GENOMIC DNA]</scope>
    <source>
        <strain evidence="11">4-11</strain>
    </source>
</reference>
<keyword evidence="2" id="KW-0902">Two-component regulatory system</keyword>
<organism evidence="10 11">
    <name type="scientific">Sphaerochaeta halotolerans</name>
    <dbReference type="NCBI Taxonomy" id="2293840"/>
    <lineage>
        <taxon>Bacteria</taxon>
        <taxon>Pseudomonadati</taxon>
        <taxon>Spirochaetota</taxon>
        <taxon>Spirochaetia</taxon>
        <taxon>Spirochaetales</taxon>
        <taxon>Sphaerochaetaceae</taxon>
        <taxon>Sphaerochaeta</taxon>
    </lineage>
</organism>
<gene>
    <name evidence="10" type="ORF">DYP60_07355</name>
</gene>
<reference evidence="10 11" key="2">
    <citation type="submission" date="2018-09" db="EMBL/GenBank/DDBJ databases">
        <title>Genome of Sphaerochaeta halotolerans strain 4-11.</title>
        <authorList>
            <person name="Nazina T.N."/>
            <person name="Sokolova D.S."/>
        </authorList>
    </citation>
    <scope>NUCLEOTIDE SEQUENCE [LARGE SCALE GENOMIC DNA]</scope>
    <source>
        <strain evidence="10 11">4-11</strain>
    </source>
</reference>
<dbReference type="Gene3D" id="3.40.50.2300">
    <property type="match status" value="1"/>
</dbReference>
<evidence type="ECO:0000256" key="2">
    <source>
        <dbReference type="ARBA" id="ARBA00023012"/>
    </source>
</evidence>
<name>A0A372MGV9_9SPIR</name>
<evidence type="ECO:0000256" key="7">
    <source>
        <dbReference type="PROSITE-ProRule" id="PRU01091"/>
    </source>
</evidence>
<keyword evidence="3" id="KW-0805">Transcription regulation</keyword>
<dbReference type="GO" id="GO:0000156">
    <property type="term" value="F:phosphorelay response regulator activity"/>
    <property type="evidence" value="ECO:0007669"/>
    <property type="project" value="TreeGrafter"/>
</dbReference>
<dbReference type="RefSeq" id="WP_117330290.1">
    <property type="nucleotide sequence ID" value="NZ_QUWK01000006.1"/>
</dbReference>
<sequence length="243" mass="27551">MKMIYVIDPINEDREGVKQYLELSGYEVHVFEDLHAVQVAISRQVPDLMLLEVQFPDGDGFSYIKKLKQTHSFPVIFVTSRVAESDRILGFELGADDYVCKPFSFKELVLRVHALFRRIDVSVSSYRGGSTWVLAGSVLQFDEVSHLFTLDGSQIPLTAAEWRIMSYLVSNSGILITRSQILEHCFDYSFESYDRIVDTHVKNMRAKMGPMGPQWIETVRGYGYRFAGKSTSSLPGKGSEGQE</sequence>
<accession>A0A372MGV9</accession>
<dbReference type="GO" id="GO:0000976">
    <property type="term" value="F:transcription cis-regulatory region binding"/>
    <property type="evidence" value="ECO:0007669"/>
    <property type="project" value="TreeGrafter"/>
</dbReference>
<dbReference type="Pfam" id="PF00486">
    <property type="entry name" value="Trans_reg_C"/>
    <property type="match status" value="1"/>
</dbReference>
<dbReference type="GO" id="GO:0032993">
    <property type="term" value="C:protein-DNA complex"/>
    <property type="evidence" value="ECO:0007669"/>
    <property type="project" value="TreeGrafter"/>
</dbReference>
<dbReference type="InterPro" id="IPR001867">
    <property type="entry name" value="OmpR/PhoB-type_DNA-bd"/>
</dbReference>
<dbReference type="PANTHER" id="PTHR48111">
    <property type="entry name" value="REGULATOR OF RPOS"/>
    <property type="match status" value="1"/>
</dbReference>
<keyword evidence="4 7" id="KW-0238">DNA-binding</keyword>
<dbReference type="InterPro" id="IPR011006">
    <property type="entry name" value="CheY-like_superfamily"/>
</dbReference>
<evidence type="ECO:0000256" key="6">
    <source>
        <dbReference type="PROSITE-ProRule" id="PRU00169"/>
    </source>
</evidence>
<protein>
    <submittedName>
        <fullName evidence="10">DNA-binding response regulator</fullName>
    </submittedName>
</protein>
<evidence type="ECO:0000256" key="4">
    <source>
        <dbReference type="ARBA" id="ARBA00023125"/>
    </source>
</evidence>
<dbReference type="InterPro" id="IPR036388">
    <property type="entry name" value="WH-like_DNA-bd_sf"/>
</dbReference>
<dbReference type="InterPro" id="IPR001789">
    <property type="entry name" value="Sig_transdc_resp-reg_receiver"/>
</dbReference>
<keyword evidence="11" id="KW-1185">Reference proteome</keyword>
<evidence type="ECO:0000313" key="11">
    <source>
        <dbReference type="Proteomes" id="UP000264002"/>
    </source>
</evidence>
<dbReference type="EMBL" id="QUWK01000006">
    <property type="protein sequence ID" value="RFU95027.1"/>
    <property type="molecule type" value="Genomic_DNA"/>
</dbReference>
<dbReference type="PANTHER" id="PTHR48111:SF1">
    <property type="entry name" value="TWO-COMPONENT RESPONSE REGULATOR ORR33"/>
    <property type="match status" value="1"/>
</dbReference>
<evidence type="ECO:0000256" key="1">
    <source>
        <dbReference type="ARBA" id="ARBA00022553"/>
    </source>
</evidence>
<proteinExistence type="predicted"/>
<dbReference type="InterPro" id="IPR016032">
    <property type="entry name" value="Sig_transdc_resp-reg_C-effctor"/>
</dbReference>
<dbReference type="SUPFAM" id="SSF52172">
    <property type="entry name" value="CheY-like"/>
    <property type="match status" value="1"/>
</dbReference>
<feature type="DNA-binding region" description="OmpR/PhoB-type" evidence="7">
    <location>
        <begin position="129"/>
        <end position="228"/>
    </location>
</feature>
<dbReference type="Gene3D" id="1.10.10.10">
    <property type="entry name" value="Winged helix-like DNA-binding domain superfamily/Winged helix DNA-binding domain"/>
    <property type="match status" value="1"/>
</dbReference>
<dbReference type="GO" id="GO:0005829">
    <property type="term" value="C:cytosol"/>
    <property type="evidence" value="ECO:0007669"/>
    <property type="project" value="TreeGrafter"/>
</dbReference>
<keyword evidence="1" id="KW-0597">Phosphoprotein</keyword>
<dbReference type="Gene3D" id="6.10.250.690">
    <property type="match status" value="1"/>
</dbReference>
<dbReference type="Pfam" id="PF00072">
    <property type="entry name" value="Response_reg"/>
    <property type="match status" value="1"/>
</dbReference>
<dbReference type="AlphaFoldDB" id="A0A372MGV9"/>
<dbReference type="Proteomes" id="UP000264002">
    <property type="component" value="Unassembled WGS sequence"/>
</dbReference>
<evidence type="ECO:0000259" key="8">
    <source>
        <dbReference type="PROSITE" id="PS50110"/>
    </source>
</evidence>